<dbReference type="Pfam" id="PF12728">
    <property type="entry name" value="HTH_17"/>
    <property type="match status" value="1"/>
</dbReference>
<evidence type="ECO:0000313" key="3">
    <source>
        <dbReference type="EMBL" id="OXM54119.1"/>
    </source>
</evidence>
<gene>
    <name evidence="3" type="ORF">CFP71_19880</name>
</gene>
<evidence type="ECO:0000313" key="4">
    <source>
        <dbReference type="Proteomes" id="UP000215223"/>
    </source>
</evidence>
<comment type="caution">
    <text evidence="3">The sequence shown here is derived from an EMBL/GenBank/DDBJ whole genome shotgun (WGS) entry which is preliminary data.</text>
</comment>
<protein>
    <recommendedName>
        <fullName evidence="2">Helix-turn-helix domain-containing protein</fullName>
    </recommendedName>
</protein>
<dbReference type="AlphaFoldDB" id="A0A229S605"/>
<dbReference type="OrthoDB" id="3389529at2"/>
<reference evidence="3 4" key="1">
    <citation type="submission" date="2017-07" db="EMBL/GenBank/DDBJ databases">
        <title>Amycolatopsis thailandensis Genome sequencing and assembly.</title>
        <authorList>
            <person name="Kaur N."/>
            <person name="Mayilraj S."/>
        </authorList>
    </citation>
    <scope>NUCLEOTIDE SEQUENCE [LARGE SCALE GENOMIC DNA]</scope>
    <source>
        <strain evidence="3 4">JCM 16380</strain>
    </source>
</reference>
<name>A0A229S605_9PSEU</name>
<organism evidence="3 4">
    <name type="scientific">Amycolatopsis thailandensis</name>
    <dbReference type="NCBI Taxonomy" id="589330"/>
    <lineage>
        <taxon>Bacteria</taxon>
        <taxon>Bacillati</taxon>
        <taxon>Actinomycetota</taxon>
        <taxon>Actinomycetes</taxon>
        <taxon>Pseudonocardiales</taxon>
        <taxon>Pseudonocardiaceae</taxon>
        <taxon>Amycolatopsis</taxon>
    </lineage>
</organism>
<dbReference type="InterPro" id="IPR041657">
    <property type="entry name" value="HTH_17"/>
</dbReference>
<feature type="compositionally biased region" description="Polar residues" evidence="1">
    <location>
        <begin position="1"/>
        <end position="17"/>
    </location>
</feature>
<feature type="domain" description="Helix-turn-helix" evidence="2">
    <location>
        <begin position="95"/>
        <end position="142"/>
    </location>
</feature>
<feature type="region of interest" description="Disordered" evidence="1">
    <location>
        <begin position="1"/>
        <end position="22"/>
    </location>
</feature>
<keyword evidence="4" id="KW-1185">Reference proteome</keyword>
<dbReference type="EMBL" id="NMQT01000070">
    <property type="protein sequence ID" value="OXM54119.1"/>
    <property type="molecule type" value="Genomic_DNA"/>
</dbReference>
<evidence type="ECO:0000256" key="1">
    <source>
        <dbReference type="SAM" id="MobiDB-lite"/>
    </source>
</evidence>
<accession>A0A229S605</accession>
<sequence length="170" mass="18448">MGSRSPRTASKSSTSAMADSLEGVDTPCRGGLLCRLSPLNARTPIVRLQVFRGHKHRAEWPPVMAKGSHVNYALQAGRSAENPRVPASIRTEPTFYNVAEAAGLFRLDQSTMYRHLRSGSFPGLKIGGRYVVPRVVVERLINDVLAMGQCVDVADWATRWRDSATAGGAA</sequence>
<proteinExistence type="predicted"/>
<dbReference type="Proteomes" id="UP000215223">
    <property type="component" value="Unassembled WGS sequence"/>
</dbReference>
<evidence type="ECO:0000259" key="2">
    <source>
        <dbReference type="Pfam" id="PF12728"/>
    </source>
</evidence>